<evidence type="ECO:0000313" key="1">
    <source>
        <dbReference type="EMBL" id="KKQ27245.1"/>
    </source>
</evidence>
<reference evidence="1 2" key="1">
    <citation type="journal article" date="2015" name="Nature">
        <title>rRNA introns, odd ribosomes, and small enigmatic genomes across a large radiation of phyla.</title>
        <authorList>
            <person name="Brown C.T."/>
            <person name="Hug L.A."/>
            <person name="Thomas B.C."/>
            <person name="Sharon I."/>
            <person name="Castelle C.J."/>
            <person name="Singh A."/>
            <person name="Wilkins M.J."/>
            <person name="Williams K.H."/>
            <person name="Banfield J.F."/>
        </authorList>
    </citation>
    <scope>NUCLEOTIDE SEQUENCE [LARGE SCALE GENOMIC DNA]</scope>
</reference>
<organism evidence="1 2">
    <name type="scientific">Candidatus Magasanikbacteria bacterium GW2011_GWC2_37_14</name>
    <dbReference type="NCBI Taxonomy" id="1619046"/>
    <lineage>
        <taxon>Bacteria</taxon>
        <taxon>Candidatus Magasanikiibacteriota</taxon>
    </lineage>
</organism>
<dbReference type="AlphaFoldDB" id="A0A0G0GM62"/>
<evidence type="ECO:0000313" key="2">
    <source>
        <dbReference type="Proteomes" id="UP000034849"/>
    </source>
</evidence>
<proteinExistence type="predicted"/>
<accession>A0A0G0GM62</accession>
<gene>
    <name evidence="1" type="ORF">US42_C0012G0016</name>
</gene>
<name>A0A0G0GM62_9BACT</name>
<protein>
    <submittedName>
        <fullName evidence="1">Uncharacterized protein</fullName>
    </submittedName>
</protein>
<comment type="caution">
    <text evidence="1">The sequence shown here is derived from an EMBL/GenBank/DDBJ whole genome shotgun (WGS) entry which is preliminary data.</text>
</comment>
<sequence length="169" mass="19714">MIKTNNFQELIEKVNRMKKNGEVDLSVEEDLSIAIMNLISLEEHFFFTAEKTGKPGYFDLLQEIRAMRTGLMKKMIKNPEGEEWCISKHLLAASMRLIEVGTKQHKMGKKVEAEEMFNKSYELFSLFFSIRLKLLDIPNIKRESLEDTDSGKPWTKEQIMTELLDCCKE</sequence>
<dbReference type="EMBL" id="LBSX01000012">
    <property type="protein sequence ID" value="KKQ27245.1"/>
    <property type="molecule type" value="Genomic_DNA"/>
</dbReference>
<dbReference type="STRING" id="1619046.US42_C0012G0016"/>
<dbReference type="Proteomes" id="UP000034849">
    <property type="component" value="Unassembled WGS sequence"/>
</dbReference>